<feature type="region of interest" description="Disordered" evidence="1">
    <location>
        <begin position="450"/>
        <end position="469"/>
    </location>
</feature>
<dbReference type="RefSeq" id="WP_110400115.1">
    <property type="nucleotide sequence ID" value="NZ_QJJS01000005.1"/>
</dbReference>
<dbReference type="PROSITE" id="PS51257">
    <property type="entry name" value="PROKAR_LIPOPROTEIN"/>
    <property type="match status" value="1"/>
</dbReference>
<keyword evidence="2" id="KW-0732">Signal</keyword>
<dbReference type="EMBL" id="QJJS01000005">
    <property type="protein sequence ID" value="PXW96958.1"/>
    <property type="molecule type" value="Genomic_DNA"/>
</dbReference>
<dbReference type="PANTHER" id="PTHR30203:SF24">
    <property type="entry name" value="BLR4935 PROTEIN"/>
    <property type="match status" value="1"/>
</dbReference>
<protein>
    <submittedName>
        <fullName evidence="3">Outer membrane protein TolC</fullName>
    </submittedName>
</protein>
<dbReference type="InterPro" id="IPR010131">
    <property type="entry name" value="MdtP/NodT-like"/>
</dbReference>
<evidence type="ECO:0000256" key="1">
    <source>
        <dbReference type="SAM" id="MobiDB-lite"/>
    </source>
</evidence>
<accession>A0A318H1P9</accession>
<dbReference type="GO" id="GO:0015562">
    <property type="term" value="F:efflux transmembrane transporter activity"/>
    <property type="evidence" value="ECO:0007669"/>
    <property type="project" value="InterPro"/>
</dbReference>
<feature type="chain" id="PRO_5016360135" evidence="2">
    <location>
        <begin position="18"/>
        <end position="469"/>
    </location>
</feature>
<gene>
    <name evidence="3" type="ORF">C7444_10555</name>
</gene>
<dbReference type="Proteomes" id="UP000247811">
    <property type="component" value="Unassembled WGS sequence"/>
</dbReference>
<dbReference type="SUPFAM" id="SSF56954">
    <property type="entry name" value="Outer membrane efflux proteins (OEP)"/>
    <property type="match status" value="1"/>
</dbReference>
<comment type="caution">
    <text evidence="3">The sequence shown here is derived from an EMBL/GenBank/DDBJ whole genome shotgun (WGS) entry which is preliminary data.</text>
</comment>
<keyword evidence="4" id="KW-1185">Reference proteome</keyword>
<reference evidence="3 4" key="1">
    <citation type="submission" date="2018-05" db="EMBL/GenBank/DDBJ databases">
        <title>Genomic Encyclopedia of Type Strains, Phase IV (KMG-IV): sequencing the most valuable type-strain genomes for metagenomic binning, comparative biology and taxonomic classification.</title>
        <authorList>
            <person name="Goeker M."/>
        </authorList>
    </citation>
    <scope>NUCLEOTIDE SEQUENCE [LARGE SCALE GENOMIC DNA]</scope>
    <source>
        <strain evidence="3 4">DSM 566</strain>
    </source>
</reference>
<evidence type="ECO:0000256" key="2">
    <source>
        <dbReference type="SAM" id="SignalP"/>
    </source>
</evidence>
<proteinExistence type="predicted"/>
<sequence length="469" mass="50874">MRSTPLLLGLIAAATLAGCASTSPDAAIEPVQQRLQQHTGAALSRWPDAQAPSPEARQRLRTLLAAPLTMEAAVEVTLLNHRGLQASLADLGVTQAELAQVTRLPNLGFSFSRTNSGDEIEWERGLHFGLGRLLLMPLAKSLENQRLAAQQAQTTLQVIEHLATARRAWVEAVAAEEGLRYLRQVHEAAEAGAELARRMALAGNFNRLALAREQAFEAEAVLAVARGERARDAARERMNRALGLWGEQLDVALPERLPDLPAQPLEQPDIEARALAQRLDVQAAKVATGQTARSLGLTRTTRFVNVLELGLTRANTSDSHRSRAWEVSLELPLFDWGDARVARSQAVYTASLHRTASIAIDARSEVREAYRNWHHAWEIARHVQAGIVPLKQRISGENLLRYNGMLIGVFELLADARSQITSVSGAIDARRDFWLADADLQMAMLGRPALAGGSAPSPSSAAADSGAGH</sequence>
<dbReference type="OrthoDB" id="8554634at2"/>
<feature type="signal peptide" evidence="2">
    <location>
        <begin position="1"/>
        <end position="17"/>
    </location>
</feature>
<name>A0A318H1P9_9BURK</name>
<dbReference type="PANTHER" id="PTHR30203">
    <property type="entry name" value="OUTER MEMBRANE CATION EFFLUX PROTEIN"/>
    <property type="match status" value="1"/>
</dbReference>
<evidence type="ECO:0000313" key="3">
    <source>
        <dbReference type="EMBL" id="PXW96958.1"/>
    </source>
</evidence>
<dbReference type="AlphaFoldDB" id="A0A318H1P9"/>
<dbReference type="Gene3D" id="1.20.1600.10">
    <property type="entry name" value="Outer membrane efflux proteins (OEP)"/>
    <property type="match status" value="1"/>
</dbReference>
<organism evidence="3 4">
    <name type="scientific">Sphaerotilus hippei</name>
    <dbReference type="NCBI Taxonomy" id="744406"/>
    <lineage>
        <taxon>Bacteria</taxon>
        <taxon>Pseudomonadati</taxon>
        <taxon>Pseudomonadota</taxon>
        <taxon>Betaproteobacteria</taxon>
        <taxon>Burkholderiales</taxon>
        <taxon>Sphaerotilaceae</taxon>
        <taxon>Sphaerotilus</taxon>
    </lineage>
</organism>
<evidence type="ECO:0000313" key="4">
    <source>
        <dbReference type="Proteomes" id="UP000247811"/>
    </source>
</evidence>